<dbReference type="Proteomes" id="UP000514462">
    <property type="component" value="Plasmid pRHBSTW-00938_2"/>
</dbReference>
<evidence type="ECO:0000313" key="1">
    <source>
        <dbReference type="EMBL" id="QMR43028.1"/>
    </source>
</evidence>
<reference evidence="2" key="1">
    <citation type="submission" date="2020-06" db="EMBL/GenBank/DDBJ databases">
        <title>REHAB project genomes.</title>
        <authorList>
            <person name="Shaw L.P."/>
        </authorList>
    </citation>
    <scope>NUCLEOTIDE SEQUENCE [LARGE SCALE GENOMIC DNA]</scope>
    <source>
        <strain evidence="2">RHBSTW-00938</strain>
        <plasmid evidence="2">prhbstw-00938_2</plasmid>
    </source>
</reference>
<proteinExistence type="predicted"/>
<geneLocation type="plasmid" evidence="2">
    <name>prhbstw-00938_2</name>
</geneLocation>
<protein>
    <submittedName>
        <fullName evidence="1">Uncharacterized protein</fullName>
    </submittedName>
</protein>
<sequence length="253" mass="28574">MVKILRQIMNCAILIFLLWTFHADSTEKNAPPFMLKYLFSSSSGLIGFYSDGTVRTCPGCNQTASSIDAMAASEPSGAYNDSEASVTLFDDTVMPLYNDGQIAAGWLIVNYQKVISPRMVTRYQPCSGQTGGEQSIDLKETALVIIKPEQQKFTNEDSQEAQDYFTGMDDWYYYASEMTQHYETLGIHVIDSEKKSLSFLLGKNECMDFDVKKWQPETSPDDSWGAFLYRKGQLPIAVDITDYDTSETKMYLR</sequence>
<organism evidence="1 2">
    <name type="scientific">Klebsiella aerogenes</name>
    <name type="common">Enterobacter aerogenes</name>
    <dbReference type="NCBI Taxonomy" id="548"/>
    <lineage>
        <taxon>Bacteria</taxon>
        <taxon>Pseudomonadati</taxon>
        <taxon>Pseudomonadota</taxon>
        <taxon>Gammaproteobacteria</taxon>
        <taxon>Enterobacterales</taxon>
        <taxon>Enterobacteriaceae</taxon>
        <taxon>Klebsiella/Raoultella group</taxon>
        <taxon>Klebsiella</taxon>
    </lineage>
</organism>
<dbReference type="EMBL" id="CP055905">
    <property type="protein sequence ID" value="QMR43028.1"/>
    <property type="molecule type" value="Genomic_DNA"/>
</dbReference>
<gene>
    <name evidence="1" type="ORF">HV331_26445</name>
</gene>
<dbReference type="RefSeq" id="WP_182015408.1">
    <property type="nucleotide sequence ID" value="NZ_CP055905.1"/>
</dbReference>
<evidence type="ECO:0000313" key="2">
    <source>
        <dbReference type="Proteomes" id="UP000514462"/>
    </source>
</evidence>
<name>A0AAP9R290_KLEAE</name>
<keyword evidence="1" id="KW-0614">Plasmid</keyword>
<accession>A0AAP9R290</accession>
<dbReference type="AlphaFoldDB" id="A0AAP9R290"/>